<evidence type="ECO:0000313" key="1">
    <source>
        <dbReference type="EMBL" id="KAG5581820.1"/>
    </source>
</evidence>
<evidence type="ECO:0008006" key="3">
    <source>
        <dbReference type="Google" id="ProtNLM"/>
    </source>
</evidence>
<proteinExistence type="predicted"/>
<dbReference type="AlphaFoldDB" id="A0A9J5X3F2"/>
<dbReference type="Proteomes" id="UP000824120">
    <property type="component" value="Chromosome 10"/>
</dbReference>
<comment type="caution">
    <text evidence="1">The sequence shown here is derived from an EMBL/GenBank/DDBJ whole genome shotgun (WGS) entry which is preliminary data.</text>
</comment>
<dbReference type="OrthoDB" id="7553904at2759"/>
<organism evidence="1 2">
    <name type="scientific">Solanum commersonii</name>
    <name type="common">Commerson's wild potato</name>
    <name type="synonym">Commerson's nightshade</name>
    <dbReference type="NCBI Taxonomy" id="4109"/>
    <lineage>
        <taxon>Eukaryota</taxon>
        <taxon>Viridiplantae</taxon>
        <taxon>Streptophyta</taxon>
        <taxon>Embryophyta</taxon>
        <taxon>Tracheophyta</taxon>
        <taxon>Spermatophyta</taxon>
        <taxon>Magnoliopsida</taxon>
        <taxon>eudicotyledons</taxon>
        <taxon>Gunneridae</taxon>
        <taxon>Pentapetalae</taxon>
        <taxon>asterids</taxon>
        <taxon>lamiids</taxon>
        <taxon>Solanales</taxon>
        <taxon>Solanaceae</taxon>
        <taxon>Solanoideae</taxon>
        <taxon>Solaneae</taxon>
        <taxon>Solanum</taxon>
    </lineage>
</organism>
<gene>
    <name evidence="1" type="ORF">H5410_052447</name>
</gene>
<evidence type="ECO:0000313" key="2">
    <source>
        <dbReference type="Proteomes" id="UP000824120"/>
    </source>
</evidence>
<reference evidence="1 2" key="1">
    <citation type="submission" date="2020-09" db="EMBL/GenBank/DDBJ databases">
        <title>De no assembly of potato wild relative species, Solanum commersonii.</title>
        <authorList>
            <person name="Cho K."/>
        </authorList>
    </citation>
    <scope>NUCLEOTIDE SEQUENCE [LARGE SCALE GENOMIC DNA]</scope>
    <source>
        <strain evidence="1">LZ3.2</strain>
        <tissue evidence="1">Leaf</tissue>
    </source>
</reference>
<name>A0A9J5X3F2_SOLCO</name>
<keyword evidence="2" id="KW-1185">Reference proteome</keyword>
<dbReference type="EMBL" id="JACXVP010000010">
    <property type="protein sequence ID" value="KAG5581820.1"/>
    <property type="molecule type" value="Genomic_DNA"/>
</dbReference>
<protein>
    <recommendedName>
        <fullName evidence="3">Reverse transcriptase</fullName>
    </recommendedName>
</protein>
<accession>A0A9J5X3F2</accession>
<sequence>MTKIPKEWRWSTMVLLYKNKSDIQNCNNYKGIKVLSHTMKIYNRVIKMMVKRGMSIFENQLNFMSAYEKVLRDILLRYLEAKYVLVTYIRMGLHQGLVVSFRFTLVMEELT</sequence>